<name>A0A1H6YBX5_9MICO</name>
<protein>
    <recommendedName>
        <fullName evidence="3">Leucine rich repeat variant</fullName>
    </recommendedName>
</protein>
<evidence type="ECO:0000313" key="1">
    <source>
        <dbReference type="EMBL" id="SEJ34670.1"/>
    </source>
</evidence>
<accession>A0A1H6YBX5</accession>
<proteinExistence type="predicted"/>
<dbReference type="Proteomes" id="UP000183315">
    <property type="component" value="Unassembled WGS sequence"/>
</dbReference>
<dbReference type="EMBL" id="FNZI01000003">
    <property type="protein sequence ID" value="SEJ34670.1"/>
    <property type="molecule type" value="Genomic_DNA"/>
</dbReference>
<dbReference type="Gene3D" id="1.25.10.10">
    <property type="entry name" value="Leucine-rich Repeat Variant"/>
    <property type="match status" value="1"/>
</dbReference>
<gene>
    <name evidence="1" type="ORF">SAMN05421637_1500</name>
</gene>
<reference evidence="2" key="1">
    <citation type="submission" date="2016-10" db="EMBL/GenBank/DDBJ databases">
        <authorList>
            <person name="Varghese N."/>
        </authorList>
    </citation>
    <scope>NUCLEOTIDE SEQUENCE [LARGE SCALE GENOMIC DNA]</scope>
    <source>
        <strain evidence="2">DSM 24868</strain>
    </source>
</reference>
<sequence>MRLLARDRRAEVRAAVAASTTIPDDLALELLADRSAVVRWSLLTMRDGDLRFARALVDDPDEMNRAHARFMLFQAGERAEH</sequence>
<dbReference type="AlphaFoldDB" id="A0A1H6YBX5"/>
<evidence type="ECO:0008006" key="3">
    <source>
        <dbReference type="Google" id="ProtNLM"/>
    </source>
</evidence>
<evidence type="ECO:0000313" key="2">
    <source>
        <dbReference type="Proteomes" id="UP000183315"/>
    </source>
</evidence>
<dbReference type="InterPro" id="IPR011989">
    <property type="entry name" value="ARM-like"/>
</dbReference>
<organism evidence="1 2">
    <name type="scientific">Demequina mangrovi</name>
    <dbReference type="NCBI Taxonomy" id="1043493"/>
    <lineage>
        <taxon>Bacteria</taxon>
        <taxon>Bacillati</taxon>
        <taxon>Actinomycetota</taxon>
        <taxon>Actinomycetes</taxon>
        <taxon>Micrococcales</taxon>
        <taxon>Demequinaceae</taxon>
        <taxon>Demequina</taxon>
    </lineage>
</organism>
<keyword evidence="2" id="KW-1185">Reference proteome</keyword>